<keyword evidence="4" id="KW-0067">ATP-binding</keyword>
<dbReference type="GO" id="GO:0005524">
    <property type="term" value="F:ATP binding"/>
    <property type="evidence" value="ECO:0007669"/>
    <property type="project" value="UniProtKB-KW"/>
</dbReference>
<accession>A0A368FL49</accession>
<dbReference type="GO" id="GO:0050201">
    <property type="term" value="F:fucokinase activity"/>
    <property type="evidence" value="ECO:0007669"/>
    <property type="project" value="TreeGrafter"/>
</dbReference>
<dbReference type="EMBL" id="JOJR01001000">
    <property type="protein sequence ID" value="RCN32944.1"/>
    <property type="molecule type" value="Genomic_DNA"/>
</dbReference>
<keyword evidence="7" id="KW-1185">Reference proteome</keyword>
<feature type="domain" description="GHMP kinase N-terminal" evidence="5">
    <location>
        <begin position="73"/>
        <end position="150"/>
    </location>
</feature>
<reference evidence="6 7" key="1">
    <citation type="submission" date="2014-10" db="EMBL/GenBank/DDBJ databases">
        <title>Draft genome of the hookworm Ancylostoma caninum.</title>
        <authorList>
            <person name="Mitreva M."/>
        </authorList>
    </citation>
    <scope>NUCLEOTIDE SEQUENCE [LARGE SCALE GENOMIC DNA]</scope>
    <source>
        <strain evidence="6 7">Baltimore</strain>
    </source>
</reference>
<dbReference type="Gene3D" id="3.30.230.120">
    <property type="match status" value="1"/>
</dbReference>
<dbReference type="Proteomes" id="UP000252519">
    <property type="component" value="Unassembled WGS sequence"/>
</dbReference>
<protein>
    <submittedName>
        <fullName evidence="6">GHMP kinase protein</fullName>
    </submittedName>
</protein>
<dbReference type="PRINTS" id="PR00960">
    <property type="entry name" value="LMBPPROTEIN"/>
</dbReference>
<dbReference type="Pfam" id="PF00288">
    <property type="entry name" value="GHMP_kinases_N"/>
    <property type="match status" value="1"/>
</dbReference>
<dbReference type="SUPFAM" id="SSF55060">
    <property type="entry name" value="GHMP Kinase, C-terminal domain"/>
    <property type="match status" value="1"/>
</dbReference>
<keyword evidence="3 6" id="KW-0418">Kinase</keyword>
<evidence type="ECO:0000256" key="3">
    <source>
        <dbReference type="ARBA" id="ARBA00022777"/>
    </source>
</evidence>
<evidence type="ECO:0000256" key="2">
    <source>
        <dbReference type="ARBA" id="ARBA00022741"/>
    </source>
</evidence>
<proteinExistence type="predicted"/>
<evidence type="ECO:0000259" key="5">
    <source>
        <dbReference type="Pfam" id="PF00288"/>
    </source>
</evidence>
<dbReference type="SUPFAM" id="SSF54211">
    <property type="entry name" value="Ribosomal protein S5 domain 2-like"/>
    <property type="match status" value="1"/>
</dbReference>
<dbReference type="InterPro" id="IPR006204">
    <property type="entry name" value="GHMP_kinase_N_dom"/>
</dbReference>
<dbReference type="STRING" id="29170.A0A368FL49"/>
<organism evidence="6 7">
    <name type="scientific">Ancylostoma caninum</name>
    <name type="common">Dog hookworm</name>
    <dbReference type="NCBI Taxonomy" id="29170"/>
    <lineage>
        <taxon>Eukaryota</taxon>
        <taxon>Metazoa</taxon>
        <taxon>Ecdysozoa</taxon>
        <taxon>Nematoda</taxon>
        <taxon>Chromadorea</taxon>
        <taxon>Rhabditida</taxon>
        <taxon>Rhabditina</taxon>
        <taxon>Rhabditomorpha</taxon>
        <taxon>Strongyloidea</taxon>
        <taxon>Ancylostomatidae</taxon>
        <taxon>Ancylostomatinae</taxon>
        <taxon>Ancylostoma</taxon>
    </lineage>
</organism>
<dbReference type="OrthoDB" id="271303at2759"/>
<dbReference type="InterPro" id="IPR020568">
    <property type="entry name" value="Ribosomal_Su5_D2-typ_SF"/>
</dbReference>
<dbReference type="PANTHER" id="PTHR32463:SF0">
    <property type="entry name" value="L-FUCOSE KINASE"/>
    <property type="match status" value="1"/>
</dbReference>
<evidence type="ECO:0000256" key="4">
    <source>
        <dbReference type="ARBA" id="ARBA00022840"/>
    </source>
</evidence>
<dbReference type="AlphaFoldDB" id="A0A368FL49"/>
<dbReference type="InterPro" id="IPR001174">
    <property type="entry name" value="HddA/FKP"/>
</dbReference>
<evidence type="ECO:0000313" key="7">
    <source>
        <dbReference type="Proteomes" id="UP000252519"/>
    </source>
</evidence>
<dbReference type="PANTHER" id="PTHR32463">
    <property type="entry name" value="L-FUCOSE KINASE"/>
    <property type="match status" value="1"/>
</dbReference>
<keyword evidence="2" id="KW-0547">Nucleotide-binding</keyword>
<evidence type="ECO:0000313" key="6">
    <source>
        <dbReference type="EMBL" id="RCN32944.1"/>
    </source>
</evidence>
<sequence length="327" mass="35375">MTHNSFQKPITCHIRPSTTPGVRVKTDLSTVSFPNSAAILDSHNKPGNPGALICACLVCIGVPRTREDDLISILEKRFSTTGLEIECLSCLPHGSGLGTSSILAAAIVKGLWQSSGTSHSEKNICHAVLMVEQLLTTGGGWQDQVGCLYPGVKKGYITEEDGSVDVEEIPISQDFEMEINKRMGLIYTGKTRLAKNLLQEVIRGWYSGGPIREVITSLEDNVSKVANALKQGEMPCDLIDVYYHAKKTLATGCEPDIVASLISSLKGGNLIETAWLAGAGGGGFLYVWLKPDVTMDQIRDHVKKYGTAEMTVHTITIDTSPMTYSFV</sequence>
<comment type="caution">
    <text evidence="6">The sequence shown here is derived from an EMBL/GenBank/DDBJ whole genome shotgun (WGS) entry which is preliminary data.</text>
</comment>
<evidence type="ECO:0000256" key="1">
    <source>
        <dbReference type="ARBA" id="ARBA00022679"/>
    </source>
</evidence>
<gene>
    <name evidence="6" type="ORF">ANCCAN_21236</name>
</gene>
<dbReference type="InterPro" id="IPR036554">
    <property type="entry name" value="GHMP_kinase_C_sf"/>
</dbReference>
<keyword evidence="1" id="KW-0808">Transferase</keyword>
<dbReference type="InterPro" id="IPR052203">
    <property type="entry name" value="GHMP_Kinase-Related"/>
</dbReference>
<name>A0A368FL49_ANCCA</name>
<dbReference type="GO" id="GO:0042352">
    <property type="term" value="P:GDP-L-fucose salvage"/>
    <property type="evidence" value="ECO:0007669"/>
    <property type="project" value="TreeGrafter"/>
</dbReference>